<reference evidence="4" key="1">
    <citation type="submission" date="2016-10" db="EMBL/GenBank/DDBJ databases">
        <authorList>
            <person name="Varghese N."/>
            <person name="Submissions S."/>
        </authorList>
    </citation>
    <scope>NUCLEOTIDE SEQUENCE [LARGE SCALE GENOMIC DNA]</scope>
    <source>
        <strain evidence="4">DSM 23422</strain>
    </source>
</reference>
<dbReference type="OrthoDB" id="9801517at2"/>
<dbReference type="RefSeq" id="WP_093915165.1">
    <property type="nucleotide sequence ID" value="NZ_FPAJ01000001.1"/>
</dbReference>
<protein>
    <submittedName>
        <fullName evidence="3">Acyl-CoA thioester hydrolase</fullName>
    </submittedName>
</protein>
<dbReference type="InterPro" id="IPR050563">
    <property type="entry name" value="4-hydroxybenzoyl-CoA_TE"/>
</dbReference>
<dbReference type="EMBL" id="FPAJ01000001">
    <property type="protein sequence ID" value="SFS56638.1"/>
    <property type="molecule type" value="Genomic_DNA"/>
</dbReference>
<dbReference type="PANTHER" id="PTHR31793">
    <property type="entry name" value="4-HYDROXYBENZOYL-COA THIOESTERASE FAMILY MEMBER"/>
    <property type="match status" value="1"/>
</dbReference>
<keyword evidence="2 3" id="KW-0378">Hydrolase</keyword>
<gene>
    <name evidence="3" type="ORF">SAMN04488040_0993</name>
</gene>
<comment type="similarity">
    <text evidence="1">Belongs to the 4-hydroxybenzoyl-CoA thioesterase family.</text>
</comment>
<organism evidence="3 4">
    <name type="scientific">Sulfitobacter marinus</name>
    <dbReference type="NCBI Taxonomy" id="394264"/>
    <lineage>
        <taxon>Bacteria</taxon>
        <taxon>Pseudomonadati</taxon>
        <taxon>Pseudomonadota</taxon>
        <taxon>Alphaproteobacteria</taxon>
        <taxon>Rhodobacterales</taxon>
        <taxon>Roseobacteraceae</taxon>
        <taxon>Sulfitobacter</taxon>
    </lineage>
</organism>
<dbReference type="Gene3D" id="3.10.129.10">
    <property type="entry name" value="Hotdog Thioesterase"/>
    <property type="match status" value="1"/>
</dbReference>
<dbReference type="STRING" id="394264.SAMN04488040_0993"/>
<dbReference type="PANTHER" id="PTHR31793:SF27">
    <property type="entry name" value="NOVEL THIOESTERASE SUPERFAMILY DOMAIN AND SAPOSIN A-TYPE DOMAIN CONTAINING PROTEIN (0610012H03RIK)"/>
    <property type="match status" value="1"/>
</dbReference>
<keyword evidence="4" id="KW-1185">Reference proteome</keyword>
<dbReference type="Pfam" id="PF13279">
    <property type="entry name" value="4HBT_2"/>
    <property type="match status" value="1"/>
</dbReference>
<sequence>MKLVYHSPLSADQQRDAGLIDPQPLAMADQVRYSDLDTNNHVNNCTYFEWFERLRIRYTQTLVEQRLMDAPGPRVVIRSGSIRYLHELLEREDYIVTCRCTGFRNTSYSISQQIWVGGQLRATFDCVLVLLKKDGSGRYPLPDRLKRHFETHDKATAET</sequence>
<name>A0A1I6QWJ3_9RHOB</name>
<proteinExistence type="inferred from homology"/>
<evidence type="ECO:0000313" key="3">
    <source>
        <dbReference type="EMBL" id="SFS56638.1"/>
    </source>
</evidence>
<dbReference type="InterPro" id="IPR029069">
    <property type="entry name" value="HotDog_dom_sf"/>
</dbReference>
<dbReference type="AlphaFoldDB" id="A0A1I6QWJ3"/>
<evidence type="ECO:0000256" key="2">
    <source>
        <dbReference type="ARBA" id="ARBA00022801"/>
    </source>
</evidence>
<evidence type="ECO:0000256" key="1">
    <source>
        <dbReference type="ARBA" id="ARBA00005953"/>
    </source>
</evidence>
<dbReference type="CDD" id="cd00586">
    <property type="entry name" value="4HBT"/>
    <property type="match status" value="1"/>
</dbReference>
<accession>A0A1I6QWJ3</accession>
<dbReference type="Proteomes" id="UP000199239">
    <property type="component" value="Unassembled WGS sequence"/>
</dbReference>
<dbReference type="SUPFAM" id="SSF54637">
    <property type="entry name" value="Thioesterase/thiol ester dehydrase-isomerase"/>
    <property type="match status" value="1"/>
</dbReference>
<dbReference type="GO" id="GO:0047617">
    <property type="term" value="F:fatty acyl-CoA hydrolase activity"/>
    <property type="evidence" value="ECO:0007669"/>
    <property type="project" value="TreeGrafter"/>
</dbReference>
<evidence type="ECO:0000313" key="4">
    <source>
        <dbReference type="Proteomes" id="UP000199239"/>
    </source>
</evidence>